<name>A0A5C6NTE9_9TELE</name>
<protein>
    <submittedName>
        <fullName evidence="2">Uncharacterized protein</fullName>
    </submittedName>
</protein>
<dbReference type="AlphaFoldDB" id="A0A5C6NTE9"/>
<evidence type="ECO:0000256" key="1">
    <source>
        <dbReference type="SAM" id="MobiDB-lite"/>
    </source>
</evidence>
<keyword evidence="3" id="KW-1185">Reference proteome</keyword>
<accession>A0A5C6NTE9</accession>
<comment type="caution">
    <text evidence="2">The sequence shown here is derived from an EMBL/GenBank/DDBJ whole genome shotgun (WGS) entry which is preliminary data.</text>
</comment>
<gene>
    <name evidence="2" type="ORF">D4764_17G0000350</name>
</gene>
<evidence type="ECO:0000313" key="3">
    <source>
        <dbReference type="Proteomes" id="UP000324091"/>
    </source>
</evidence>
<organism evidence="2 3">
    <name type="scientific">Takifugu flavidus</name>
    <name type="common">sansaifugu</name>
    <dbReference type="NCBI Taxonomy" id="433684"/>
    <lineage>
        <taxon>Eukaryota</taxon>
        <taxon>Metazoa</taxon>
        <taxon>Chordata</taxon>
        <taxon>Craniata</taxon>
        <taxon>Vertebrata</taxon>
        <taxon>Euteleostomi</taxon>
        <taxon>Actinopterygii</taxon>
        <taxon>Neopterygii</taxon>
        <taxon>Teleostei</taxon>
        <taxon>Neoteleostei</taxon>
        <taxon>Acanthomorphata</taxon>
        <taxon>Eupercaria</taxon>
        <taxon>Tetraodontiformes</taxon>
        <taxon>Tetradontoidea</taxon>
        <taxon>Tetraodontidae</taxon>
        <taxon>Takifugu</taxon>
    </lineage>
</organism>
<dbReference type="Proteomes" id="UP000324091">
    <property type="component" value="Chromosome 17"/>
</dbReference>
<dbReference type="EMBL" id="RHFK02000009">
    <property type="protein sequence ID" value="TWW70553.1"/>
    <property type="molecule type" value="Genomic_DNA"/>
</dbReference>
<sequence length="207" mass="22695">MRGSKGDRCLTWTVAGLPEATVRAAGASTPRERATDCVEKENNQHTPRAGEPGLWYHVGGLYGDDVWENMSMSLQYQLPDPGGELLGPVTTKRSRPGQPPPLRVRSKPPSPVSARAPFNVLRAVKKPTEDRSFQSEHRTRGHGDGFEEVFSPSIEVFSPSIEEVFSPSIEEMFSPAIEEVFSPAIEEVLSCHRGGVLSCHLVLPPHV</sequence>
<reference evidence="2 3" key="1">
    <citation type="submission" date="2019-04" db="EMBL/GenBank/DDBJ databases">
        <title>Chromosome genome assembly for Takifugu flavidus.</title>
        <authorList>
            <person name="Xiao S."/>
        </authorList>
    </citation>
    <scope>NUCLEOTIDE SEQUENCE [LARGE SCALE GENOMIC DNA]</scope>
    <source>
        <strain evidence="2">HTHZ2018</strain>
        <tissue evidence="2">Muscle</tissue>
    </source>
</reference>
<evidence type="ECO:0000313" key="2">
    <source>
        <dbReference type="EMBL" id="TWW70553.1"/>
    </source>
</evidence>
<feature type="region of interest" description="Disordered" evidence="1">
    <location>
        <begin position="78"/>
        <end position="112"/>
    </location>
</feature>
<proteinExistence type="predicted"/>